<dbReference type="PROSITE" id="PS01249">
    <property type="entry name" value="HYPA"/>
    <property type="match status" value="1"/>
</dbReference>
<evidence type="ECO:0000313" key="6">
    <source>
        <dbReference type="EMBL" id="OBQ46136.1"/>
    </source>
</evidence>
<dbReference type="NCBIfam" id="TIGR00100">
    <property type="entry name" value="hypA"/>
    <property type="match status" value="1"/>
</dbReference>
<comment type="similarity">
    <text evidence="1 5">Belongs to the HypA/HybF family.</text>
</comment>
<organism evidence="6 7">
    <name type="scientific">Halodesulfovibrio spirochaetisodalis</name>
    <dbReference type="NCBI Taxonomy" id="1560234"/>
    <lineage>
        <taxon>Bacteria</taxon>
        <taxon>Pseudomonadati</taxon>
        <taxon>Thermodesulfobacteriota</taxon>
        <taxon>Desulfovibrionia</taxon>
        <taxon>Desulfovibrionales</taxon>
        <taxon>Desulfovibrionaceae</taxon>
        <taxon>Halodesulfovibrio</taxon>
    </lineage>
</organism>
<dbReference type="EMBL" id="JXMS01000030">
    <property type="protein sequence ID" value="OBQ46136.1"/>
    <property type="molecule type" value="Genomic_DNA"/>
</dbReference>
<dbReference type="Proteomes" id="UP000091979">
    <property type="component" value="Unassembled WGS sequence"/>
</dbReference>
<dbReference type="Gene3D" id="3.30.2320.80">
    <property type="match status" value="1"/>
</dbReference>
<name>A0A1B7X9V8_9BACT</name>
<accession>A0A1B7X9V8</accession>
<sequence>MHEMAIAASLIDIVKEEMAKHNASKLLMVRVCYGKLTNLVPDALEFAFEVQTKQSPLEDAKLELKEIPVTVTCGECSTEFTPEGTDLFYMPCPECESLFGHNVLTGKELYVDHLEAE</sequence>
<dbReference type="InterPro" id="IPR000688">
    <property type="entry name" value="HypA/HybF"/>
</dbReference>
<feature type="binding site" evidence="5">
    <location>
        <position position="2"/>
    </location>
    <ligand>
        <name>Ni(2+)</name>
        <dbReference type="ChEBI" id="CHEBI:49786"/>
    </ligand>
</feature>
<evidence type="ECO:0000313" key="7">
    <source>
        <dbReference type="Proteomes" id="UP000091979"/>
    </source>
</evidence>
<dbReference type="PANTHER" id="PTHR34535">
    <property type="entry name" value="HYDROGENASE MATURATION FACTOR HYPA"/>
    <property type="match status" value="1"/>
</dbReference>
<gene>
    <name evidence="5" type="primary">hypA</name>
    <name evidence="6" type="ORF">SP90_14040</name>
</gene>
<dbReference type="InterPro" id="IPR020538">
    <property type="entry name" value="Hydgase_Ni_incorp_HypA/HybF_CS"/>
</dbReference>
<dbReference type="Pfam" id="PF01155">
    <property type="entry name" value="HypA"/>
    <property type="match status" value="1"/>
</dbReference>
<keyword evidence="2 5" id="KW-0533">Nickel</keyword>
<reference evidence="6 7" key="1">
    <citation type="submission" date="2015-01" db="EMBL/GenBank/DDBJ databases">
        <title>Desulfovibrio sp. JC271 draft genome sequence.</title>
        <authorList>
            <person name="Shivani Y."/>
            <person name="Subhash Y."/>
            <person name="Sasikala C."/>
            <person name="Ramana C.V."/>
        </authorList>
    </citation>
    <scope>NUCLEOTIDE SEQUENCE [LARGE SCALE GENOMIC DNA]</scope>
    <source>
        <strain evidence="6 7">JC271</strain>
    </source>
</reference>
<evidence type="ECO:0000256" key="4">
    <source>
        <dbReference type="ARBA" id="ARBA00022833"/>
    </source>
</evidence>
<dbReference type="HAMAP" id="MF_00213">
    <property type="entry name" value="HypA_HybF"/>
    <property type="match status" value="1"/>
</dbReference>
<dbReference type="PIRSF" id="PIRSF004761">
    <property type="entry name" value="Hydrgn_mat_HypA"/>
    <property type="match status" value="1"/>
</dbReference>
<feature type="binding site" evidence="5">
    <location>
        <position position="73"/>
    </location>
    <ligand>
        <name>Zn(2+)</name>
        <dbReference type="ChEBI" id="CHEBI:29105"/>
    </ligand>
</feature>
<protein>
    <recommendedName>
        <fullName evidence="5">Hydrogenase maturation factor HypA</fullName>
    </recommendedName>
</protein>
<evidence type="ECO:0000256" key="3">
    <source>
        <dbReference type="ARBA" id="ARBA00022723"/>
    </source>
</evidence>
<dbReference type="PATRIC" id="fig|1560234.3.peg.2085"/>
<dbReference type="GO" id="GO:0051604">
    <property type="term" value="P:protein maturation"/>
    <property type="evidence" value="ECO:0007669"/>
    <property type="project" value="InterPro"/>
</dbReference>
<feature type="binding site" evidence="5">
    <location>
        <position position="95"/>
    </location>
    <ligand>
        <name>Zn(2+)</name>
        <dbReference type="ChEBI" id="CHEBI:29105"/>
    </ligand>
</feature>
<keyword evidence="3 5" id="KW-0479">Metal-binding</keyword>
<evidence type="ECO:0000256" key="1">
    <source>
        <dbReference type="ARBA" id="ARBA00010748"/>
    </source>
</evidence>
<dbReference type="AlphaFoldDB" id="A0A1B7X9V8"/>
<dbReference type="STRING" id="1560234.SP90_14040"/>
<keyword evidence="4 5" id="KW-0862">Zinc</keyword>
<keyword evidence="7" id="KW-1185">Reference proteome</keyword>
<dbReference type="RefSeq" id="WP_066857586.1">
    <property type="nucleotide sequence ID" value="NZ_JXMS01000030.1"/>
</dbReference>
<comment type="function">
    <text evidence="5">Involved in the maturation of [NiFe] hydrogenases. Required for nickel insertion into the metal center of the hydrogenase.</text>
</comment>
<dbReference type="PANTHER" id="PTHR34535:SF3">
    <property type="entry name" value="HYDROGENASE MATURATION FACTOR HYPA"/>
    <property type="match status" value="1"/>
</dbReference>
<evidence type="ECO:0000256" key="5">
    <source>
        <dbReference type="HAMAP-Rule" id="MF_00213"/>
    </source>
</evidence>
<feature type="binding site" evidence="5">
    <location>
        <position position="92"/>
    </location>
    <ligand>
        <name>Zn(2+)</name>
        <dbReference type="ChEBI" id="CHEBI:29105"/>
    </ligand>
</feature>
<dbReference type="GO" id="GO:0016151">
    <property type="term" value="F:nickel cation binding"/>
    <property type="evidence" value="ECO:0007669"/>
    <property type="project" value="UniProtKB-UniRule"/>
</dbReference>
<dbReference type="GO" id="GO:0008270">
    <property type="term" value="F:zinc ion binding"/>
    <property type="evidence" value="ECO:0007669"/>
    <property type="project" value="UniProtKB-UniRule"/>
</dbReference>
<feature type="binding site" evidence="5">
    <location>
        <position position="76"/>
    </location>
    <ligand>
        <name>Zn(2+)</name>
        <dbReference type="ChEBI" id="CHEBI:29105"/>
    </ligand>
</feature>
<comment type="caution">
    <text evidence="6">The sequence shown here is derived from an EMBL/GenBank/DDBJ whole genome shotgun (WGS) entry which is preliminary data.</text>
</comment>
<proteinExistence type="inferred from homology"/>
<evidence type="ECO:0000256" key="2">
    <source>
        <dbReference type="ARBA" id="ARBA00022596"/>
    </source>
</evidence>